<dbReference type="GO" id="GO:0009910">
    <property type="term" value="P:negative regulation of flower development"/>
    <property type="evidence" value="ECO:0007669"/>
    <property type="project" value="InterPro"/>
</dbReference>
<proteinExistence type="predicted"/>
<reference evidence="1 2" key="1">
    <citation type="journal article" date="2020" name="Nat. Commun.">
        <title>Genome of Tripterygium wilfordii and identification of cytochrome P450 involved in triptolide biosynthesis.</title>
        <authorList>
            <person name="Tu L."/>
            <person name="Su P."/>
            <person name="Zhang Z."/>
            <person name="Gao L."/>
            <person name="Wang J."/>
            <person name="Hu T."/>
            <person name="Zhou J."/>
            <person name="Zhang Y."/>
            <person name="Zhao Y."/>
            <person name="Liu Y."/>
            <person name="Song Y."/>
            <person name="Tong Y."/>
            <person name="Lu Y."/>
            <person name="Yang J."/>
            <person name="Xu C."/>
            <person name="Jia M."/>
            <person name="Peters R.J."/>
            <person name="Huang L."/>
            <person name="Gao W."/>
        </authorList>
    </citation>
    <scope>NUCLEOTIDE SEQUENCE [LARGE SCALE GENOMIC DNA]</scope>
    <source>
        <strain evidence="2">cv. XIE 37</strain>
        <tissue evidence="1">Leaf</tissue>
    </source>
</reference>
<dbReference type="AlphaFoldDB" id="A0A7J7DAJ0"/>
<protein>
    <submittedName>
        <fullName evidence="1">Uncharacterized protein</fullName>
    </submittedName>
</protein>
<dbReference type="PANTHER" id="PTHR35504:SF1">
    <property type="entry name" value="PROTEIN EMBRYONIC FLOWER 1"/>
    <property type="match status" value="1"/>
</dbReference>
<gene>
    <name evidence="1" type="ORF">HS088_TW09G01335</name>
</gene>
<dbReference type="Proteomes" id="UP000593562">
    <property type="component" value="Unassembled WGS sequence"/>
</dbReference>
<dbReference type="GO" id="GO:0048367">
    <property type="term" value="P:shoot system development"/>
    <property type="evidence" value="ECO:0007669"/>
    <property type="project" value="InterPro"/>
</dbReference>
<name>A0A7J7DAJ0_TRIWF</name>
<comment type="caution">
    <text evidence="1">The sequence shown here is derived from an EMBL/GenBank/DDBJ whole genome shotgun (WGS) entry which is preliminary data.</text>
</comment>
<accession>A0A7J7DAJ0</accession>
<evidence type="ECO:0000313" key="1">
    <source>
        <dbReference type="EMBL" id="KAF5743269.1"/>
    </source>
</evidence>
<dbReference type="EMBL" id="JAAARO010000009">
    <property type="protein sequence ID" value="KAF5743269.1"/>
    <property type="molecule type" value="Genomic_DNA"/>
</dbReference>
<dbReference type="PANTHER" id="PTHR35504">
    <property type="entry name" value="PROTEIN EMBRYONIC FLOWER 1"/>
    <property type="match status" value="1"/>
</dbReference>
<dbReference type="InParanoid" id="A0A7J7DAJ0"/>
<dbReference type="GO" id="GO:0045892">
    <property type="term" value="P:negative regulation of DNA-templated transcription"/>
    <property type="evidence" value="ECO:0007669"/>
    <property type="project" value="InterPro"/>
</dbReference>
<keyword evidence="2" id="KW-1185">Reference proteome</keyword>
<sequence length="202" mass="22854">MGSNALVEENHQSDNCNIVTKSVGSSIKIDSISIDLVSPNDKGNAAKCEHFSICGYVSEMRQKDWRKCWPFSLDHNPSKSVEQTCVLPPLEVPKFRWWNCQHCLLEFGTKEAANNYGTDNDHCTSRLKANTVCSNGMSPGDVLMLPTEFQEALKQHNIVEGRNFDVNSHKLSMNCESSSCRDKKENETEVVKYIQQLMLNDY</sequence>
<evidence type="ECO:0000313" key="2">
    <source>
        <dbReference type="Proteomes" id="UP000593562"/>
    </source>
</evidence>
<organism evidence="1 2">
    <name type="scientific">Tripterygium wilfordii</name>
    <name type="common">Thunder God vine</name>
    <dbReference type="NCBI Taxonomy" id="458696"/>
    <lineage>
        <taxon>Eukaryota</taxon>
        <taxon>Viridiplantae</taxon>
        <taxon>Streptophyta</taxon>
        <taxon>Embryophyta</taxon>
        <taxon>Tracheophyta</taxon>
        <taxon>Spermatophyta</taxon>
        <taxon>Magnoliopsida</taxon>
        <taxon>eudicotyledons</taxon>
        <taxon>Gunneridae</taxon>
        <taxon>Pentapetalae</taxon>
        <taxon>rosids</taxon>
        <taxon>fabids</taxon>
        <taxon>Celastrales</taxon>
        <taxon>Celastraceae</taxon>
        <taxon>Tripterygium</taxon>
    </lineage>
</organism>
<dbReference type="InterPro" id="IPR034583">
    <property type="entry name" value="EMF1"/>
</dbReference>